<accession>A0ABS4I6G8</accession>
<dbReference type="EMBL" id="JAGGKV010000022">
    <property type="protein sequence ID" value="MBP1966508.1"/>
    <property type="molecule type" value="Genomic_DNA"/>
</dbReference>
<dbReference type="RefSeq" id="WP_167068568.1">
    <property type="nucleotide sequence ID" value="NZ_JAAOZR010000096.1"/>
</dbReference>
<gene>
    <name evidence="1" type="ORF">J2Z65_005768</name>
</gene>
<sequence>MALNEWIEACEANEIEREDVIRIDYKDRTIAIYRTDTNEYYATDGF</sequence>
<evidence type="ECO:0000313" key="1">
    <source>
        <dbReference type="EMBL" id="MBP1966508.1"/>
    </source>
</evidence>
<dbReference type="Proteomes" id="UP001519344">
    <property type="component" value="Unassembled WGS sequence"/>
</dbReference>
<protein>
    <submittedName>
        <fullName evidence="1">Nitrite reductase/ring-hydroxylating ferredoxin subunit</fullName>
    </submittedName>
</protein>
<dbReference type="Gene3D" id="2.102.10.10">
    <property type="entry name" value="Rieske [2Fe-2S] iron-sulphur domain"/>
    <property type="match status" value="1"/>
</dbReference>
<proteinExistence type="predicted"/>
<comment type="caution">
    <text evidence="1">The sequence shown here is derived from an EMBL/GenBank/DDBJ whole genome shotgun (WGS) entry which is preliminary data.</text>
</comment>
<dbReference type="InterPro" id="IPR036922">
    <property type="entry name" value="Rieske_2Fe-2S_sf"/>
</dbReference>
<organism evidence="1 2">
    <name type="scientific">Paenibacillus aceris</name>
    <dbReference type="NCBI Taxonomy" id="869555"/>
    <lineage>
        <taxon>Bacteria</taxon>
        <taxon>Bacillati</taxon>
        <taxon>Bacillota</taxon>
        <taxon>Bacilli</taxon>
        <taxon>Bacillales</taxon>
        <taxon>Paenibacillaceae</taxon>
        <taxon>Paenibacillus</taxon>
    </lineage>
</organism>
<dbReference type="SUPFAM" id="SSF50022">
    <property type="entry name" value="ISP domain"/>
    <property type="match status" value="1"/>
</dbReference>
<reference evidence="1 2" key="1">
    <citation type="submission" date="2021-03" db="EMBL/GenBank/DDBJ databases">
        <title>Genomic Encyclopedia of Type Strains, Phase IV (KMG-IV): sequencing the most valuable type-strain genomes for metagenomic binning, comparative biology and taxonomic classification.</title>
        <authorList>
            <person name="Goeker M."/>
        </authorList>
    </citation>
    <scope>NUCLEOTIDE SEQUENCE [LARGE SCALE GENOMIC DNA]</scope>
    <source>
        <strain evidence="1 2">DSM 24950</strain>
    </source>
</reference>
<name>A0ABS4I6G8_9BACL</name>
<evidence type="ECO:0000313" key="2">
    <source>
        <dbReference type="Proteomes" id="UP001519344"/>
    </source>
</evidence>
<keyword evidence="2" id="KW-1185">Reference proteome</keyword>